<dbReference type="EMBL" id="GGFK01013203">
    <property type="protein sequence ID" value="MBW46524.1"/>
    <property type="molecule type" value="Transcribed_RNA"/>
</dbReference>
<sequence length="66" mass="7129">MSLPRLLPSLLSALPSSPAGNFLFQTFATPPAIATPLPLKGNVPLWGRGWLVGALVGWFREEKETI</sequence>
<protein>
    <submittedName>
        <fullName evidence="1">Putative secreted protein</fullName>
    </submittedName>
</protein>
<organism evidence="1">
    <name type="scientific">Anopheles triannulatus</name>
    <dbReference type="NCBI Taxonomy" id="58253"/>
    <lineage>
        <taxon>Eukaryota</taxon>
        <taxon>Metazoa</taxon>
        <taxon>Ecdysozoa</taxon>
        <taxon>Arthropoda</taxon>
        <taxon>Hexapoda</taxon>
        <taxon>Insecta</taxon>
        <taxon>Pterygota</taxon>
        <taxon>Neoptera</taxon>
        <taxon>Endopterygota</taxon>
        <taxon>Diptera</taxon>
        <taxon>Nematocera</taxon>
        <taxon>Culicoidea</taxon>
        <taxon>Culicidae</taxon>
        <taxon>Anophelinae</taxon>
        <taxon>Anopheles</taxon>
    </lineage>
</organism>
<dbReference type="AlphaFoldDB" id="A0A2M4B0F3"/>
<name>A0A2M4B0F3_9DIPT</name>
<evidence type="ECO:0000313" key="1">
    <source>
        <dbReference type="EMBL" id="MBW46524.1"/>
    </source>
</evidence>
<accession>A0A2M4B0F3</accession>
<proteinExistence type="predicted"/>
<reference evidence="1" key="1">
    <citation type="submission" date="2018-01" db="EMBL/GenBank/DDBJ databases">
        <title>An insight into the sialome of Amazonian anophelines.</title>
        <authorList>
            <person name="Ribeiro J.M."/>
            <person name="Scarpassa V."/>
            <person name="Calvo E."/>
        </authorList>
    </citation>
    <scope>NUCLEOTIDE SEQUENCE</scope>
    <source>
        <tissue evidence="1">Salivary glands</tissue>
    </source>
</reference>